<proteinExistence type="predicted"/>
<name>A0A3N0EHQ4_9ACTN</name>
<evidence type="ECO:0000256" key="2">
    <source>
        <dbReference type="SAM" id="Phobius"/>
    </source>
</evidence>
<reference evidence="3 4" key="1">
    <citation type="submission" date="2018-11" db="EMBL/GenBank/DDBJ databases">
        <title>The genome draft of YIM 96095.</title>
        <authorList>
            <person name="Tang S.-K."/>
            <person name="Chunyu W.-X."/>
            <person name="Feng Y.-Z."/>
        </authorList>
    </citation>
    <scope>NUCLEOTIDE SEQUENCE [LARGE SCALE GENOMIC DNA]</scope>
    <source>
        <strain evidence="3 4">YIM 96095</strain>
    </source>
</reference>
<organism evidence="3 4">
    <name type="scientific">Halostreptopolyspora alba</name>
    <dbReference type="NCBI Taxonomy" id="2487137"/>
    <lineage>
        <taxon>Bacteria</taxon>
        <taxon>Bacillati</taxon>
        <taxon>Actinomycetota</taxon>
        <taxon>Actinomycetes</taxon>
        <taxon>Streptosporangiales</taxon>
        <taxon>Nocardiopsidaceae</taxon>
        <taxon>Halostreptopolyspora</taxon>
    </lineage>
</organism>
<keyword evidence="2" id="KW-0812">Transmembrane</keyword>
<keyword evidence="2" id="KW-1133">Transmembrane helix</keyword>
<comment type="caution">
    <text evidence="3">The sequence shown here is derived from an EMBL/GenBank/DDBJ whole genome shotgun (WGS) entry which is preliminary data.</text>
</comment>
<keyword evidence="4" id="KW-1185">Reference proteome</keyword>
<dbReference type="OrthoDB" id="3430012at2"/>
<evidence type="ECO:0000313" key="3">
    <source>
        <dbReference type="EMBL" id="RNL87362.1"/>
    </source>
</evidence>
<feature type="region of interest" description="Disordered" evidence="1">
    <location>
        <begin position="1"/>
        <end position="20"/>
    </location>
</feature>
<evidence type="ECO:0000313" key="4">
    <source>
        <dbReference type="Proteomes" id="UP000269198"/>
    </source>
</evidence>
<dbReference type="RefSeq" id="WP_123199227.1">
    <property type="nucleotide sequence ID" value="NZ_RJMB01000001.1"/>
</dbReference>
<keyword evidence="2" id="KW-0472">Membrane</keyword>
<feature type="compositionally biased region" description="Basic and acidic residues" evidence="1">
    <location>
        <begin position="10"/>
        <end position="20"/>
    </location>
</feature>
<feature type="transmembrane region" description="Helical" evidence="2">
    <location>
        <begin position="107"/>
        <end position="124"/>
    </location>
</feature>
<feature type="transmembrane region" description="Helical" evidence="2">
    <location>
        <begin position="130"/>
        <end position="147"/>
    </location>
</feature>
<feature type="transmembrane region" description="Helical" evidence="2">
    <location>
        <begin position="40"/>
        <end position="61"/>
    </location>
</feature>
<protein>
    <submittedName>
        <fullName evidence="3">Uncharacterized protein</fullName>
    </submittedName>
</protein>
<sequence length="157" mass="16790">METHGSPQHPGERPDPREARDALREIERASVSASEIRTPLWYFLALGTLVAPVGPAVALLPDPPLRHVIGAVGLVVWMVALATLVARVTRHMGVVKWLTPRQMLPPVVGLAALTLIFAALNLVLGQGWILDTFSVAVGALIAVFGVYHSRTAGKEPA</sequence>
<dbReference type="EMBL" id="RJMB01000001">
    <property type="protein sequence ID" value="RNL87362.1"/>
    <property type="molecule type" value="Genomic_DNA"/>
</dbReference>
<feature type="transmembrane region" description="Helical" evidence="2">
    <location>
        <begin position="67"/>
        <end position="86"/>
    </location>
</feature>
<dbReference type="Proteomes" id="UP000269198">
    <property type="component" value="Unassembled WGS sequence"/>
</dbReference>
<evidence type="ECO:0000256" key="1">
    <source>
        <dbReference type="SAM" id="MobiDB-lite"/>
    </source>
</evidence>
<dbReference type="AlphaFoldDB" id="A0A3N0EHQ4"/>
<gene>
    <name evidence="3" type="ORF">EFW17_00580</name>
</gene>
<accession>A0A3N0EHQ4</accession>